<reference evidence="2" key="1">
    <citation type="journal article" date="2019" name="Int. J. Syst. Evol. Microbiol.">
        <title>The Global Catalogue of Microorganisms (GCM) 10K type strain sequencing project: providing services to taxonomists for standard genome sequencing and annotation.</title>
        <authorList>
            <consortium name="The Broad Institute Genomics Platform"/>
            <consortium name="The Broad Institute Genome Sequencing Center for Infectious Disease"/>
            <person name="Wu L."/>
            <person name="Ma J."/>
        </authorList>
    </citation>
    <scope>NUCLEOTIDE SEQUENCE [LARGE SCALE GENOMIC DNA]</scope>
    <source>
        <strain evidence="2">JCM 17111</strain>
    </source>
</reference>
<comment type="caution">
    <text evidence="1">The sequence shown here is derived from an EMBL/GenBank/DDBJ whole genome shotgun (WGS) entry which is preliminary data.</text>
</comment>
<protein>
    <submittedName>
        <fullName evidence="1">Uncharacterized protein</fullName>
    </submittedName>
</protein>
<evidence type="ECO:0000313" key="1">
    <source>
        <dbReference type="EMBL" id="GAA3575209.1"/>
    </source>
</evidence>
<dbReference type="InterPro" id="IPR048012">
    <property type="entry name" value="BfmA-like_N"/>
</dbReference>
<name>A0ABP6Y177_9FLAO</name>
<dbReference type="EMBL" id="BAABCY010000069">
    <property type="protein sequence ID" value="GAA3575209.1"/>
    <property type="molecule type" value="Genomic_DNA"/>
</dbReference>
<dbReference type="RefSeq" id="WP_345006632.1">
    <property type="nucleotide sequence ID" value="NZ_BAABCY010000069.1"/>
</dbReference>
<evidence type="ECO:0000313" key="2">
    <source>
        <dbReference type="Proteomes" id="UP001500954"/>
    </source>
</evidence>
<organism evidence="1 2">
    <name type="scientific">Snuella lapsa</name>
    <dbReference type="NCBI Taxonomy" id="870481"/>
    <lineage>
        <taxon>Bacteria</taxon>
        <taxon>Pseudomonadati</taxon>
        <taxon>Bacteroidota</taxon>
        <taxon>Flavobacteriia</taxon>
        <taxon>Flavobacteriales</taxon>
        <taxon>Flavobacteriaceae</taxon>
        <taxon>Snuella</taxon>
    </lineage>
</organism>
<keyword evidence="2" id="KW-1185">Reference proteome</keyword>
<accession>A0ABP6Y177</accession>
<sequence>MEIKKQQKNTFSAISINRITAERFREYSKTITKSHTETIDTMIDFFEKANITPKSTFMMSFYKFQKYMAGRLDYIIELLREHERKYHKPTHDMLKVLFEGNTCLECAERKETLFIEPMFEKLTREEWNLKEDTVPKKKYDAMINERNEERERMFELLEKITLVKPRFGKVYHKLEMDATELAIFKRNLKDY</sequence>
<gene>
    <name evidence="1" type="ORF">GCM10022395_25280</name>
</gene>
<dbReference type="NCBIfam" id="NF041200">
    <property type="entry name" value="mob_BfmA_Nterm"/>
    <property type="match status" value="1"/>
</dbReference>
<dbReference type="Proteomes" id="UP001500954">
    <property type="component" value="Unassembled WGS sequence"/>
</dbReference>
<proteinExistence type="predicted"/>